<dbReference type="EMBL" id="AYRZ02000005">
    <property type="protein sequence ID" value="PHT81929.1"/>
    <property type="molecule type" value="Genomic_DNA"/>
</dbReference>
<organism evidence="2 3">
    <name type="scientific">Capsicum annuum</name>
    <name type="common">Capsicum pepper</name>
    <dbReference type="NCBI Taxonomy" id="4072"/>
    <lineage>
        <taxon>Eukaryota</taxon>
        <taxon>Viridiplantae</taxon>
        <taxon>Streptophyta</taxon>
        <taxon>Embryophyta</taxon>
        <taxon>Tracheophyta</taxon>
        <taxon>Spermatophyta</taxon>
        <taxon>Magnoliopsida</taxon>
        <taxon>eudicotyledons</taxon>
        <taxon>Gunneridae</taxon>
        <taxon>Pentapetalae</taxon>
        <taxon>asterids</taxon>
        <taxon>lamiids</taxon>
        <taxon>Solanales</taxon>
        <taxon>Solanaceae</taxon>
        <taxon>Solanoideae</taxon>
        <taxon>Capsiceae</taxon>
        <taxon>Capsicum</taxon>
    </lineage>
</organism>
<reference evidence="2 3" key="1">
    <citation type="journal article" date="2014" name="Nat. Genet.">
        <title>Genome sequence of the hot pepper provides insights into the evolution of pungency in Capsicum species.</title>
        <authorList>
            <person name="Kim S."/>
            <person name="Park M."/>
            <person name="Yeom S.I."/>
            <person name="Kim Y.M."/>
            <person name="Lee J.M."/>
            <person name="Lee H.A."/>
            <person name="Seo E."/>
            <person name="Choi J."/>
            <person name="Cheong K."/>
            <person name="Kim K.T."/>
            <person name="Jung K."/>
            <person name="Lee G.W."/>
            <person name="Oh S.K."/>
            <person name="Bae C."/>
            <person name="Kim S.B."/>
            <person name="Lee H.Y."/>
            <person name="Kim S.Y."/>
            <person name="Kim M.S."/>
            <person name="Kang B.C."/>
            <person name="Jo Y.D."/>
            <person name="Yang H.B."/>
            <person name="Jeong H.J."/>
            <person name="Kang W.H."/>
            <person name="Kwon J.K."/>
            <person name="Shin C."/>
            <person name="Lim J.Y."/>
            <person name="Park J.H."/>
            <person name="Huh J.H."/>
            <person name="Kim J.S."/>
            <person name="Kim B.D."/>
            <person name="Cohen O."/>
            <person name="Paran I."/>
            <person name="Suh M.C."/>
            <person name="Lee S.B."/>
            <person name="Kim Y.K."/>
            <person name="Shin Y."/>
            <person name="Noh S.J."/>
            <person name="Park J."/>
            <person name="Seo Y.S."/>
            <person name="Kwon S.Y."/>
            <person name="Kim H.A."/>
            <person name="Park J.M."/>
            <person name="Kim H.J."/>
            <person name="Choi S.B."/>
            <person name="Bosland P.W."/>
            <person name="Reeves G."/>
            <person name="Jo S.H."/>
            <person name="Lee B.W."/>
            <person name="Cho H.T."/>
            <person name="Choi H.S."/>
            <person name="Lee M.S."/>
            <person name="Yu Y."/>
            <person name="Do Choi Y."/>
            <person name="Park B.S."/>
            <person name="van Deynze A."/>
            <person name="Ashrafi H."/>
            <person name="Hill T."/>
            <person name="Kim W.T."/>
            <person name="Pai H.S."/>
            <person name="Ahn H.K."/>
            <person name="Yeam I."/>
            <person name="Giovannoni J.J."/>
            <person name="Rose J.K."/>
            <person name="Sorensen I."/>
            <person name="Lee S.J."/>
            <person name="Kim R.W."/>
            <person name="Choi I.Y."/>
            <person name="Choi B.S."/>
            <person name="Lim J.S."/>
            <person name="Lee Y.H."/>
            <person name="Choi D."/>
        </authorList>
    </citation>
    <scope>NUCLEOTIDE SEQUENCE [LARGE SCALE GENOMIC DNA]</scope>
    <source>
        <strain evidence="3">cv. CM334</strain>
    </source>
</reference>
<dbReference type="Proteomes" id="UP000222542">
    <property type="component" value="Unassembled WGS sequence"/>
</dbReference>
<dbReference type="AlphaFoldDB" id="A0A2G2ZIV1"/>
<evidence type="ECO:0000313" key="2">
    <source>
        <dbReference type="EMBL" id="PHT81929.1"/>
    </source>
</evidence>
<feature type="region of interest" description="Disordered" evidence="1">
    <location>
        <begin position="33"/>
        <end position="59"/>
    </location>
</feature>
<proteinExistence type="predicted"/>
<dbReference type="PANTHER" id="PTHR31470">
    <property type="entry name" value="CYSTEINE PROTEINASES SUPERFAMILY PROTEIN-RELATED-RELATED"/>
    <property type="match status" value="1"/>
</dbReference>
<comment type="caution">
    <text evidence="2">The sequence shown here is derived from an EMBL/GenBank/DDBJ whole genome shotgun (WGS) entry which is preliminary data.</text>
</comment>
<reference evidence="2 3" key="2">
    <citation type="journal article" date="2017" name="Genome Biol.">
        <title>New reference genome sequences of hot pepper reveal the massive evolution of plant disease-resistance genes by retroduplication.</title>
        <authorList>
            <person name="Kim S."/>
            <person name="Park J."/>
            <person name="Yeom S.I."/>
            <person name="Kim Y.M."/>
            <person name="Seo E."/>
            <person name="Kim K.T."/>
            <person name="Kim M.S."/>
            <person name="Lee J.M."/>
            <person name="Cheong K."/>
            <person name="Shin H.S."/>
            <person name="Kim S.B."/>
            <person name="Han K."/>
            <person name="Lee J."/>
            <person name="Park M."/>
            <person name="Lee H.A."/>
            <person name="Lee H.Y."/>
            <person name="Lee Y."/>
            <person name="Oh S."/>
            <person name="Lee J.H."/>
            <person name="Choi E."/>
            <person name="Choi E."/>
            <person name="Lee S.E."/>
            <person name="Jeon J."/>
            <person name="Kim H."/>
            <person name="Choi G."/>
            <person name="Song H."/>
            <person name="Lee J."/>
            <person name="Lee S.C."/>
            <person name="Kwon J.K."/>
            <person name="Lee H.Y."/>
            <person name="Koo N."/>
            <person name="Hong Y."/>
            <person name="Kim R.W."/>
            <person name="Kang W.H."/>
            <person name="Huh J.H."/>
            <person name="Kang B.C."/>
            <person name="Yang T.J."/>
            <person name="Lee Y.H."/>
            <person name="Bennetzen J.L."/>
            <person name="Choi D."/>
        </authorList>
    </citation>
    <scope>NUCLEOTIDE SEQUENCE [LARGE SCALE GENOMIC DNA]</scope>
    <source>
        <strain evidence="3">cv. CM334</strain>
    </source>
</reference>
<dbReference type="Gramene" id="PHT81929">
    <property type="protein sequence ID" value="PHT81929"/>
    <property type="gene ID" value="T459_14944"/>
</dbReference>
<keyword evidence="3" id="KW-1185">Reference proteome</keyword>
<sequence length="175" mass="20089">MPLSLSCTGVQCKRATGEQHEPKKVDVTVEATTEKHNITVDNPSTASKEEEKREPVNSRERRIRVYDSISQRRCFRLSSEIQKLAKILPTYLDMSSFLDQKVRTDWSMIEVYRDKMGNPFDVQYVEGIAQQTIGSLEAKAQKLYASDIKDPRRPKSNFVAPDEEQLVHIELIFIA</sequence>
<evidence type="ECO:0000256" key="1">
    <source>
        <dbReference type="SAM" id="MobiDB-lite"/>
    </source>
</evidence>
<feature type="compositionally biased region" description="Basic and acidic residues" evidence="1">
    <location>
        <begin position="47"/>
        <end position="59"/>
    </location>
</feature>
<protein>
    <submittedName>
        <fullName evidence="2">Uncharacterized protein</fullName>
    </submittedName>
</protein>
<gene>
    <name evidence="2" type="ORF">T459_14944</name>
</gene>
<dbReference type="PANTHER" id="PTHR31470:SF46">
    <property type="entry name" value="ULP1 PROTEASE FAMILY, C-TERMINAL CATALYTIC DOMAIN CONTAINING PROTEIN"/>
    <property type="match status" value="1"/>
</dbReference>
<name>A0A2G2ZIV1_CAPAN</name>
<evidence type="ECO:0000313" key="3">
    <source>
        <dbReference type="Proteomes" id="UP000222542"/>
    </source>
</evidence>
<accession>A0A2G2ZIV1</accession>